<evidence type="ECO:0008006" key="4">
    <source>
        <dbReference type="Google" id="ProtNLM"/>
    </source>
</evidence>
<dbReference type="PANTHER" id="PTHR24121">
    <property type="entry name" value="NO MECHANORECEPTOR POTENTIAL C, ISOFORM D-RELATED"/>
    <property type="match status" value="1"/>
</dbReference>
<protein>
    <recommendedName>
        <fullName evidence="4">PGG domain-containing protein</fullName>
    </recommendedName>
</protein>
<keyword evidence="1" id="KW-0040">ANK repeat</keyword>
<dbReference type="Pfam" id="PF12796">
    <property type="entry name" value="Ank_2"/>
    <property type="match status" value="1"/>
</dbReference>
<feature type="repeat" description="ANK" evidence="1">
    <location>
        <begin position="2"/>
        <end position="24"/>
    </location>
</feature>
<sequence length="67" mass="7332">MDDETPLHIAARKGHLDIVKELIECAKRPGHEEVESGGGAAKEMLRATNKDNDTALHMAVRNRHSGC</sequence>
<dbReference type="Proteomes" id="UP000593564">
    <property type="component" value="Unassembled WGS sequence"/>
</dbReference>
<proteinExistence type="predicted"/>
<evidence type="ECO:0000256" key="1">
    <source>
        <dbReference type="PROSITE-ProRule" id="PRU00023"/>
    </source>
</evidence>
<reference evidence="2 3" key="2">
    <citation type="submission" date="2020-07" db="EMBL/GenBank/DDBJ databases">
        <title>Genome assembly of wild tea tree DASZ reveals pedigree and selection history of tea varieties.</title>
        <authorList>
            <person name="Zhang W."/>
        </authorList>
    </citation>
    <scope>NUCLEOTIDE SEQUENCE [LARGE SCALE GENOMIC DNA]</scope>
    <source>
        <strain evidence="3">cv. G240</strain>
        <tissue evidence="2">Leaf</tissue>
    </source>
</reference>
<dbReference type="InterPro" id="IPR002110">
    <property type="entry name" value="Ankyrin_rpt"/>
</dbReference>
<name>A0A7J7ICL5_CAMSI</name>
<dbReference type="SMART" id="SM00248">
    <property type="entry name" value="ANK"/>
    <property type="match status" value="1"/>
</dbReference>
<dbReference type="PROSITE" id="PS50088">
    <property type="entry name" value="ANK_REPEAT"/>
    <property type="match status" value="1"/>
</dbReference>
<keyword evidence="3" id="KW-1185">Reference proteome</keyword>
<accession>A0A7J7ICL5</accession>
<dbReference type="PANTHER" id="PTHR24121:SF22">
    <property type="entry name" value="PROTEIN ACCELERATED CELL DEATH 6-LIKE"/>
    <property type="match status" value="1"/>
</dbReference>
<comment type="caution">
    <text evidence="2">The sequence shown here is derived from an EMBL/GenBank/DDBJ whole genome shotgun (WGS) entry which is preliminary data.</text>
</comment>
<organism evidence="2 3">
    <name type="scientific">Camellia sinensis</name>
    <name type="common">Tea plant</name>
    <name type="synonym">Thea sinensis</name>
    <dbReference type="NCBI Taxonomy" id="4442"/>
    <lineage>
        <taxon>Eukaryota</taxon>
        <taxon>Viridiplantae</taxon>
        <taxon>Streptophyta</taxon>
        <taxon>Embryophyta</taxon>
        <taxon>Tracheophyta</taxon>
        <taxon>Spermatophyta</taxon>
        <taxon>Magnoliopsida</taxon>
        <taxon>eudicotyledons</taxon>
        <taxon>Gunneridae</taxon>
        <taxon>Pentapetalae</taxon>
        <taxon>asterids</taxon>
        <taxon>Ericales</taxon>
        <taxon>Theaceae</taxon>
        <taxon>Camellia</taxon>
    </lineage>
</organism>
<dbReference type="Gene3D" id="1.25.40.20">
    <property type="entry name" value="Ankyrin repeat-containing domain"/>
    <property type="match status" value="1"/>
</dbReference>
<dbReference type="InterPro" id="IPR036770">
    <property type="entry name" value="Ankyrin_rpt-contain_sf"/>
</dbReference>
<gene>
    <name evidence="2" type="ORF">HYC85_003353</name>
</gene>
<reference evidence="3" key="1">
    <citation type="journal article" date="2020" name="Nat. Commun.">
        <title>Genome assembly of wild tea tree DASZ reveals pedigree and selection history of tea varieties.</title>
        <authorList>
            <person name="Zhang W."/>
            <person name="Zhang Y."/>
            <person name="Qiu H."/>
            <person name="Guo Y."/>
            <person name="Wan H."/>
            <person name="Zhang X."/>
            <person name="Scossa F."/>
            <person name="Alseekh S."/>
            <person name="Zhang Q."/>
            <person name="Wang P."/>
            <person name="Xu L."/>
            <person name="Schmidt M.H."/>
            <person name="Jia X."/>
            <person name="Li D."/>
            <person name="Zhu A."/>
            <person name="Guo F."/>
            <person name="Chen W."/>
            <person name="Ni D."/>
            <person name="Usadel B."/>
            <person name="Fernie A.R."/>
            <person name="Wen W."/>
        </authorList>
    </citation>
    <scope>NUCLEOTIDE SEQUENCE [LARGE SCALE GENOMIC DNA]</scope>
    <source>
        <strain evidence="3">cv. G240</strain>
    </source>
</reference>
<dbReference type="SUPFAM" id="SSF48403">
    <property type="entry name" value="Ankyrin repeat"/>
    <property type="match status" value="1"/>
</dbReference>
<dbReference type="AlphaFoldDB" id="A0A7J7ICL5"/>
<dbReference type="EMBL" id="JACBKZ010000001">
    <property type="protein sequence ID" value="KAF5962144.1"/>
    <property type="molecule type" value="Genomic_DNA"/>
</dbReference>
<evidence type="ECO:0000313" key="3">
    <source>
        <dbReference type="Proteomes" id="UP000593564"/>
    </source>
</evidence>
<evidence type="ECO:0000313" key="2">
    <source>
        <dbReference type="EMBL" id="KAF5962144.1"/>
    </source>
</evidence>
<dbReference type="PROSITE" id="PS50297">
    <property type="entry name" value="ANK_REP_REGION"/>
    <property type="match status" value="1"/>
</dbReference>